<dbReference type="GO" id="GO:0009252">
    <property type="term" value="P:peptidoglycan biosynthetic process"/>
    <property type="evidence" value="ECO:0007669"/>
    <property type="project" value="UniProtKB-UniPathway"/>
</dbReference>
<dbReference type="GO" id="GO:0004180">
    <property type="term" value="F:carboxypeptidase activity"/>
    <property type="evidence" value="ECO:0007669"/>
    <property type="project" value="UniProtKB-ARBA"/>
</dbReference>
<dbReference type="GO" id="GO:0016740">
    <property type="term" value="F:transferase activity"/>
    <property type="evidence" value="ECO:0007669"/>
    <property type="project" value="UniProtKB-KW"/>
</dbReference>
<dbReference type="OrthoDB" id="9778545at2"/>
<keyword evidence="3" id="KW-0808">Transferase</keyword>
<keyword evidence="5 7" id="KW-0573">Peptidoglycan synthesis</keyword>
<dbReference type="InterPro" id="IPR045380">
    <property type="entry name" value="LD_TPept_scaffold_dom"/>
</dbReference>
<keyword evidence="6 7" id="KW-0961">Cell wall biogenesis/degradation</keyword>
<evidence type="ECO:0000313" key="10">
    <source>
        <dbReference type="EMBL" id="VVO34427.1"/>
    </source>
</evidence>
<dbReference type="SUPFAM" id="SSF47090">
    <property type="entry name" value="PGBD-like"/>
    <property type="match status" value="1"/>
</dbReference>
<organism evidence="10 11">
    <name type="scientific">Pseudomonas fluorescens</name>
    <dbReference type="NCBI Taxonomy" id="294"/>
    <lineage>
        <taxon>Bacteria</taxon>
        <taxon>Pseudomonadati</taxon>
        <taxon>Pseudomonadota</taxon>
        <taxon>Gammaproteobacteria</taxon>
        <taxon>Pseudomonadales</taxon>
        <taxon>Pseudomonadaceae</taxon>
        <taxon>Pseudomonas</taxon>
    </lineage>
</organism>
<dbReference type="EMBL" id="CABVHQ010000081">
    <property type="protein sequence ID" value="VVO34427.1"/>
    <property type="molecule type" value="Genomic_DNA"/>
</dbReference>
<dbReference type="Gene3D" id="1.10.101.10">
    <property type="entry name" value="PGBD-like superfamily/PGBD"/>
    <property type="match status" value="1"/>
</dbReference>
<dbReference type="GO" id="GO:0071555">
    <property type="term" value="P:cell wall organization"/>
    <property type="evidence" value="ECO:0007669"/>
    <property type="project" value="UniProtKB-UniRule"/>
</dbReference>
<dbReference type="Proteomes" id="UP000337909">
    <property type="component" value="Unassembled WGS sequence"/>
</dbReference>
<dbReference type="Gene3D" id="2.40.440.10">
    <property type="entry name" value="L,D-transpeptidase catalytic domain-like"/>
    <property type="match status" value="1"/>
</dbReference>
<sequence length="584" mass="64534" precursor="true">MRQLSNLSLLSRFLVIGLLICSSATAQSSPIPAPTPSPSVIDVAPDDPVAQAIQALLALSGSTASPLPAVPPRHQRVDVSRAVVDFYAQRSFRAAWTEDSDVAQLLKRLNDTQADGLDPADFRIDELARAQVAMGTALPTPAQRATFDIAATQTYITALLQLRRGKVDPYRLEIHWNFDPVDVDPREDVQAFFDALDAHDVARAFDQAPPQEALYGTLREGLARLRAVRDVGGWPQITLGQVLKPGMLDASVAQLRARLTAAGYLAEQMTTRIDYDASVATAVKRFQTEQYLPVDGVAGAGTLAALNVPIEARIDQVRVNMERARWLLYKLQGTFVIVDIAGYKVALYRDGKAIWRSRVQVGKPFRSTPVFQSEITYITFNPTWTVPPTILVKDILPKIRKDPHYLEANLIRAIDRQGAVVDPSTINWNNPRGITLRQDAGPDNSLGQVVIRFPNEYAIYLHDTPHRELFAQSRRATSSGCIRVENPLQLVELLFNDPVRWNSAAIQEQLANGKTENIRLPVKVPVLLAYWTVDLKEGGRVAFKPDVYGHDLAVLRALNLPSELPVLDLQRAGLPAVAARQNKL</sequence>
<evidence type="ECO:0000256" key="6">
    <source>
        <dbReference type="ARBA" id="ARBA00023316"/>
    </source>
</evidence>
<dbReference type="Pfam" id="PF20142">
    <property type="entry name" value="Scaffold"/>
    <property type="match status" value="1"/>
</dbReference>
<dbReference type="InterPro" id="IPR036366">
    <property type="entry name" value="PGBDSf"/>
</dbReference>
<evidence type="ECO:0000256" key="1">
    <source>
        <dbReference type="ARBA" id="ARBA00004752"/>
    </source>
</evidence>
<dbReference type="RefSeq" id="WP_150645011.1">
    <property type="nucleotide sequence ID" value="NZ_CABVHQ010000081.1"/>
</dbReference>
<dbReference type="Pfam" id="PF03734">
    <property type="entry name" value="YkuD"/>
    <property type="match status" value="1"/>
</dbReference>
<dbReference type="CDD" id="cd16913">
    <property type="entry name" value="YkuD_like"/>
    <property type="match status" value="1"/>
</dbReference>
<accession>A0A5E7F8M4</accession>
<dbReference type="InterPro" id="IPR005490">
    <property type="entry name" value="LD_TPept_cat_dom"/>
</dbReference>
<evidence type="ECO:0000256" key="4">
    <source>
        <dbReference type="ARBA" id="ARBA00022960"/>
    </source>
</evidence>
<protein>
    <recommendedName>
        <fullName evidence="9">L,D-TPase catalytic domain-containing protein</fullName>
    </recommendedName>
</protein>
<dbReference type="InterPro" id="IPR052905">
    <property type="entry name" value="LD-transpeptidase_YkuD-like"/>
</dbReference>
<gene>
    <name evidence="10" type="ORF">PS691_05204</name>
</gene>
<evidence type="ECO:0000256" key="7">
    <source>
        <dbReference type="PROSITE-ProRule" id="PRU01373"/>
    </source>
</evidence>
<dbReference type="SUPFAM" id="SSF141523">
    <property type="entry name" value="L,D-transpeptidase catalytic domain-like"/>
    <property type="match status" value="1"/>
</dbReference>
<feature type="signal peptide" evidence="8">
    <location>
        <begin position="1"/>
        <end position="26"/>
    </location>
</feature>
<feature type="active site" description="Proton donor/acceptor" evidence="7">
    <location>
        <position position="462"/>
    </location>
</feature>
<reference evidence="10 11" key="1">
    <citation type="submission" date="2019-09" db="EMBL/GenBank/DDBJ databases">
        <authorList>
            <person name="Chandra G."/>
            <person name="Truman W A."/>
        </authorList>
    </citation>
    <scope>NUCLEOTIDE SEQUENCE [LARGE SCALE GENOMIC DNA]</scope>
    <source>
        <strain evidence="10">PS691</strain>
    </source>
</reference>
<dbReference type="PANTHER" id="PTHR41533:SF2">
    <property type="entry name" value="BLR7131 PROTEIN"/>
    <property type="match status" value="1"/>
</dbReference>
<dbReference type="InterPro" id="IPR002477">
    <property type="entry name" value="Peptidoglycan-bd-like"/>
</dbReference>
<dbReference type="UniPathway" id="UPA00219"/>
<keyword evidence="8" id="KW-0732">Signal</keyword>
<feature type="domain" description="L,D-TPase catalytic" evidence="9">
    <location>
        <begin position="334"/>
        <end position="509"/>
    </location>
</feature>
<comment type="similarity">
    <text evidence="2">Belongs to the YkuD family.</text>
</comment>
<dbReference type="PANTHER" id="PTHR41533">
    <property type="entry name" value="L,D-TRANSPEPTIDASE HI_1667-RELATED"/>
    <property type="match status" value="1"/>
</dbReference>
<comment type="pathway">
    <text evidence="1 7">Cell wall biogenesis; peptidoglycan biosynthesis.</text>
</comment>
<dbReference type="InterPro" id="IPR036365">
    <property type="entry name" value="PGBD-like_sf"/>
</dbReference>
<dbReference type="InterPro" id="IPR038063">
    <property type="entry name" value="Transpep_catalytic_dom"/>
</dbReference>
<feature type="chain" id="PRO_5023117198" description="L,D-TPase catalytic domain-containing protein" evidence="8">
    <location>
        <begin position="27"/>
        <end position="584"/>
    </location>
</feature>
<evidence type="ECO:0000256" key="2">
    <source>
        <dbReference type="ARBA" id="ARBA00005992"/>
    </source>
</evidence>
<keyword evidence="4 7" id="KW-0133">Cell shape</keyword>
<proteinExistence type="inferred from homology"/>
<evidence type="ECO:0000256" key="8">
    <source>
        <dbReference type="SAM" id="SignalP"/>
    </source>
</evidence>
<dbReference type="Pfam" id="PF01471">
    <property type="entry name" value="PG_binding_1"/>
    <property type="match status" value="1"/>
</dbReference>
<name>A0A5E7F8M4_PSEFL</name>
<feature type="active site" description="Nucleophile" evidence="7">
    <location>
        <position position="481"/>
    </location>
</feature>
<evidence type="ECO:0000259" key="9">
    <source>
        <dbReference type="PROSITE" id="PS52029"/>
    </source>
</evidence>
<dbReference type="PROSITE" id="PS52029">
    <property type="entry name" value="LD_TPASE"/>
    <property type="match status" value="1"/>
</dbReference>
<dbReference type="AlphaFoldDB" id="A0A5E7F8M4"/>
<dbReference type="GO" id="GO:0008360">
    <property type="term" value="P:regulation of cell shape"/>
    <property type="evidence" value="ECO:0007669"/>
    <property type="project" value="UniProtKB-UniRule"/>
</dbReference>
<evidence type="ECO:0000256" key="5">
    <source>
        <dbReference type="ARBA" id="ARBA00022984"/>
    </source>
</evidence>
<evidence type="ECO:0000256" key="3">
    <source>
        <dbReference type="ARBA" id="ARBA00022679"/>
    </source>
</evidence>
<evidence type="ECO:0000313" key="11">
    <source>
        <dbReference type="Proteomes" id="UP000337909"/>
    </source>
</evidence>